<dbReference type="Gene3D" id="3.40.50.720">
    <property type="entry name" value="NAD(P)-binding Rossmann-like Domain"/>
    <property type="match status" value="1"/>
</dbReference>
<dbReference type="InterPro" id="IPR036291">
    <property type="entry name" value="NAD(P)-bd_dom_sf"/>
</dbReference>
<dbReference type="Pfam" id="PF16884">
    <property type="entry name" value="ADH_N_2"/>
    <property type="match status" value="1"/>
</dbReference>
<dbReference type="CDD" id="cd05288">
    <property type="entry name" value="PGDH"/>
    <property type="match status" value="1"/>
</dbReference>
<dbReference type="Proteomes" id="UP000467700">
    <property type="component" value="Unassembled WGS sequence"/>
</dbReference>
<keyword evidence="6 7" id="KW-0002">3D-structure</keyword>
<keyword evidence="1" id="KW-0560">Oxidoreductase</keyword>
<dbReference type="SMR" id="A0A8S0W5G6"/>
<feature type="binding site" evidence="6">
    <location>
        <position position="649"/>
    </location>
    <ligand>
        <name>NADP(+)</name>
        <dbReference type="ChEBI" id="CHEBI:58349"/>
    </ligand>
</feature>
<feature type="binding site" evidence="6">
    <location>
        <position position="581"/>
    </location>
    <ligand>
        <name>NADP(+)</name>
        <dbReference type="ChEBI" id="CHEBI:58349"/>
    </ligand>
</feature>
<feature type="binding site" evidence="6">
    <location>
        <position position="600"/>
    </location>
    <ligand>
        <name>NADP(+)</name>
        <dbReference type="ChEBI" id="CHEBI:58349"/>
    </ligand>
</feature>
<dbReference type="FunFam" id="3.40.50.720:FF:000121">
    <property type="entry name" value="Prostaglandin reductase 2"/>
    <property type="match status" value="1"/>
</dbReference>
<dbReference type="EMBL" id="CACVBS010000104">
    <property type="protein sequence ID" value="CAA7271306.1"/>
    <property type="molecule type" value="Genomic_DNA"/>
</dbReference>
<dbReference type="InterPro" id="IPR011032">
    <property type="entry name" value="GroES-like_sf"/>
</dbReference>
<dbReference type="PANTHER" id="PTHR43205:SF7">
    <property type="entry name" value="PROSTAGLANDIN REDUCTASE 1"/>
    <property type="match status" value="1"/>
</dbReference>
<dbReference type="SUPFAM" id="SSF50129">
    <property type="entry name" value="GroES-like"/>
    <property type="match status" value="1"/>
</dbReference>
<organism evidence="4 5">
    <name type="scientific">Cyclocybe aegerita</name>
    <name type="common">Black poplar mushroom</name>
    <name type="synonym">Agrocybe aegerita</name>
    <dbReference type="NCBI Taxonomy" id="1973307"/>
    <lineage>
        <taxon>Eukaryota</taxon>
        <taxon>Fungi</taxon>
        <taxon>Dikarya</taxon>
        <taxon>Basidiomycota</taxon>
        <taxon>Agaricomycotina</taxon>
        <taxon>Agaricomycetes</taxon>
        <taxon>Agaricomycetidae</taxon>
        <taxon>Agaricales</taxon>
        <taxon>Agaricineae</taxon>
        <taxon>Bolbitiaceae</taxon>
        <taxon>Cyclocybe</taxon>
    </lineage>
</organism>
<dbReference type="PANTHER" id="PTHR43205">
    <property type="entry name" value="PROSTAGLANDIN REDUCTASE"/>
    <property type="match status" value="1"/>
</dbReference>
<comment type="caution">
    <text evidence="4">The sequence shown here is derived from an EMBL/GenBank/DDBJ whole genome shotgun (WGS) entry which is preliminary data.</text>
</comment>
<feature type="domain" description="Enoyl reductase (ER)" evidence="3">
    <location>
        <begin position="436"/>
        <end position="729"/>
    </location>
</feature>
<feature type="binding site" evidence="6">
    <location>
        <position position="621"/>
    </location>
    <ligand>
        <name>NADP(+)</name>
        <dbReference type="ChEBI" id="CHEBI:58349"/>
    </ligand>
</feature>
<dbReference type="SMART" id="SM00829">
    <property type="entry name" value="PKS_ER"/>
    <property type="match status" value="1"/>
</dbReference>
<dbReference type="PDB" id="8OV8">
    <property type="method" value="X-ray"/>
    <property type="resolution" value="1.90 A"/>
    <property type="chains" value="A/B=393-734"/>
</dbReference>
<dbReference type="SUPFAM" id="SSF51735">
    <property type="entry name" value="NAD(P)-binding Rossmann-fold domains"/>
    <property type="match status" value="1"/>
</dbReference>
<name>A0A8S0W5G6_CYCAE</name>
<keyword evidence="5" id="KW-1185">Reference proteome</keyword>
<feature type="region of interest" description="Disordered" evidence="2">
    <location>
        <begin position="47"/>
        <end position="81"/>
    </location>
</feature>
<evidence type="ECO:0000313" key="5">
    <source>
        <dbReference type="Proteomes" id="UP000467700"/>
    </source>
</evidence>
<proteinExistence type="evidence at protein level"/>
<evidence type="ECO:0000256" key="1">
    <source>
        <dbReference type="ARBA" id="ARBA00023002"/>
    </source>
</evidence>
<dbReference type="GO" id="GO:0016628">
    <property type="term" value="F:oxidoreductase activity, acting on the CH-CH group of donors, NAD or NADP as acceptor"/>
    <property type="evidence" value="ECO:0007669"/>
    <property type="project" value="InterPro"/>
</dbReference>
<feature type="binding site" evidence="6">
    <location>
        <position position="561"/>
    </location>
    <ligand>
        <name>NADP(+)</name>
        <dbReference type="ChEBI" id="CHEBI:58349"/>
    </ligand>
</feature>
<dbReference type="InterPro" id="IPR045010">
    <property type="entry name" value="MDR_fam"/>
</dbReference>
<accession>A0A8S0W5G6</accession>
<feature type="binding site" evidence="6">
    <location>
        <position position="585"/>
    </location>
    <ligand>
        <name>NADP(+)</name>
        <dbReference type="ChEBI" id="CHEBI:58349"/>
    </ligand>
</feature>
<reference evidence="6 7" key="2">
    <citation type="submission" date="2023-04" db="PDB data bank">
        <title>Shifting the substrate scope of an ene/yne-reductase by loop engineering.</title>
        <authorList>
            <person name="Karrer D."/>
            <person name="Wedler E."/>
            <person name="Mewe C."/>
            <person name="Gand M."/>
            <person name="Vogt M.S."/>
            <person name="Korf L."/>
            <person name="Essen L.-O."/>
            <person name="Ruehl M."/>
        </authorList>
    </citation>
    <scope>X-RAY CRYSTALLOGRAPHY (1.41 ANGSTROMS) OF 393-734 IN COMPLEX WITH NADP(+)</scope>
</reference>
<dbReference type="AlphaFoldDB" id="A0A8S0W5G6"/>
<dbReference type="InterPro" id="IPR041694">
    <property type="entry name" value="ADH_N_2"/>
</dbReference>
<dbReference type="GO" id="GO:0000166">
    <property type="term" value="F:nucleotide binding"/>
    <property type="evidence" value="ECO:0007669"/>
    <property type="project" value="UniProtKB-KW"/>
</dbReference>
<evidence type="ECO:0000313" key="4">
    <source>
        <dbReference type="EMBL" id="CAA7271306.1"/>
    </source>
</evidence>
<feature type="binding site" evidence="6">
    <location>
        <position position="723"/>
    </location>
    <ligand>
        <name>NADP(+)</name>
        <dbReference type="ChEBI" id="CHEBI:58349"/>
    </ligand>
</feature>
<dbReference type="InterPro" id="IPR013149">
    <property type="entry name" value="ADH-like_C"/>
</dbReference>
<dbReference type="Gene3D" id="3.90.180.10">
    <property type="entry name" value="Medium-chain alcohol dehydrogenases, catalytic domain"/>
    <property type="match status" value="1"/>
</dbReference>
<keyword evidence="6" id="KW-0547">Nucleotide-binding</keyword>
<gene>
    <name evidence="4" type="ORF">AAE3_LOCUS13541</name>
</gene>
<dbReference type="OrthoDB" id="809632at2759"/>
<reference evidence="4 5" key="1">
    <citation type="submission" date="2020-01" db="EMBL/GenBank/DDBJ databases">
        <authorList>
            <person name="Gupta K D."/>
        </authorList>
    </citation>
    <scope>NUCLEOTIDE SEQUENCE [LARGE SCALE GENOMIC DNA]</scope>
</reference>
<evidence type="ECO:0000259" key="3">
    <source>
        <dbReference type="SMART" id="SM00829"/>
    </source>
</evidence>
<dbReference type="Pfam" id="PF00107">
    <property type="entry name" value="ADH_zinc_N"/>
    <property type="match status" value="1"/>
</dbReference>
<dbReference type="PDB" id="8OV9">
    <property type="method" value="X-ray"/>
    <property type="resolution" value="1.41 A"/>
    <property type="chains" value="A=393-734"/>
</dbReference>
<sequence>MPKLLRRLSADIVRRSWRGSLICILPLTGRRDVDSDKVSTQVQNISFGLPYRPPPEPGPHARFTQRTGQRPPRPTFSTSKPGFAGTASFSAGGSAAASHSSSCRPWYPSSPAFTCIVELAVLPIRQYGAEIFIFAQDATGTVLGVQIAKTRGISIGFETNATTRLIVYIPSGIISTVIIVRSGRISTEPPLVTLALILDIITTFGSCEKGDVLLVPVGTLFSFAEFQQSMPGVVLGFVVAGTVTSLTLLVFTPVSTSYRYRFVLIGLQFQPNSALLNLINSCPIGCPRTRCFHSPPSRRKSRRNTAATCSLKHFLYRIATTVSKFYISTRSRVIHAGIPVNCKRKSKKHQRANKLLSDTVATSIPHQLKPPFSPSSSPSAYIQFSQRRKYKEMAPVTNGRIIFNSIPTGFPVPGETTIYDTTETIDLDTAPLDGGFLLKTLELSVDPYMRGGMRAPEKKSYSAPFTLGQPLRGYGVGVVLRSENPQVKAGDHLYGFFEHTHYSIRKDLTGLQAIENAYNLPWSVFIGVIGMPGKTAYMAWKEYAHPKQGETVFVSTGAGPVGSFVIQLAKADGLKVIASAGSEEKVQFMKEVGADVAFNYKTTNTAEVLEKEGPIDIYWDNVGGETLEAALNAANVNARFIECGMISGYNSGGAPVRNIFHVIGKSITMTGFIVSRIEPKYSAEFYKEVPAKVASGELKYREHVYNGLEKLGDVILAVQKGENKAKAVVHVADD</sequence>
<evidence type="ECO:0007829" key="6">
    <source>
        <dbReference type="PDB" id="8OV8"/>
    </source>
</evidence>
<dbReference type="InterPro" id="IPR020843">
    <property type="entry name" value="ER"/>
</dbReference>
<evidence type="ECO:0007829" key="7">
    <source>
        <dbReference type="PDB" id="8OV9"/>
    </source>
</evidence>
<evidence type="ECO:0000256" key="2">
    <source>
        <dbReference type="SAM" id="MobiDB-lite"/>
    </source>
</evidence>
<protein>
    <recommendedName>
        <fullName evidence="3">Enoyl reductase (ER) domain-containing protein</fullName>
    </recommendedName>
</protein>